<reference evidence="1 2" key="1">
    <citation type="submission" date="2018-02" db="EMBL/GenBank/DDBJ databases">
        <title>Genomic Encyclopedia of Archaeal and Bacterial Type Strains, Phase II (KMG-II): from individual species to whole genera.</title>
        <authorList>
            <person name="Goeker M."/>
        </authorList>
    </citation>
    <scope>NUCLEOTIDE SEQUENCE [LARGE SCALE GENOMIC DNA]</scope>
    <source>
        <strain evidence="1 2">YU 961-1</strain>
    </source>
</reference>
<dbReference type="AlphaFoldDB" id="A0A2S6H1A8"/>
<protein>
    <submittedName>
        <fullName evidence="1">Uncharacterized protein</fullName>
    </submittedName>
</protein>
<organism evidence="1 2">
    <name type="scientific">Actinokineospora auranticolor</name>
    <dbReference type="NCBI Taxonomy" id="155976"/>
    <lineage>
        <taxon>Bacteria</taxon>
        <taxon>Bacillati</taxon>
        <taxon>Actinomycetota</taxon>
        <taxon>Actinomycetes</taxon>
        <taxon>Pseudonocardiales</taxon>
        <taxon>Pseudonocardiaceae</taxon>
        <taxon>Actinokineospora</taxon>
    </lineage>
</organism>
<dbReference type="OrthoDB" id="4327029at2"/>
<dbReference type="Proteomes" id="UP000239203">
    <property type="component" value="Unassembled WGS sequence"/>
</dbReference>
<accession>A0A2S6H1A8</accession>
<keyword evidence="2" id="KW-1185">Reference proteome</keyword>
<proteinExistence type="predicted"/>
<evidence type="ECO:0000313" key="2">
    <source>
        <dbReference type="Proteomes" id="UP000239203"/>
    </source>
</evidence>
<gene>
    <name evidence="1" type="ORF">CLV40_101461</name>
</gene>
<comment type="caution">
    <text evidence="1">The sequence shown here is derived from an EMBL/GenBank/DDBJ whole genome shotgun (WGS) entry which is preliminary data.</text>
</comment>
<dbReference type="RefSeq" id="WP_104476352.1">
    <property type="nucleotide sequence ID" value="NZ_CP154825.1"/>
</dbReference>
<sequence length="188" mass="21060">MSQYVVVAATMTIAQPRLRSYLRAPVAPASTWSEQDWAGVCDPWPRYRAELPSAIAECDRWIKGDYADLLRDFDELTLRHDDATDSLLLEFDTRADFQLPTLIWACCVLRGVTPFMADDDSGCATITTDWDDDAELRLRLSPNRSAFLDPDRDRAAIAKAKDADFDVRLAISDADPDESGADVLDRLT</sequence>
<dbReference type="EMBL" id="PTIX01000001">
    <property type="protein sequence ID" value="PPK71272.1"/>
    <property type="molecule type" value="Genomic_DNA"/>
</dbReference>
<evidence type="ECO:0000313" key="1">
    <source>
        <dbReference type="EMBL" id="PPK71272.1"/>
    </source>
</evidence>
<name>A0A2S6H1A8_9PSEU</name>